<keyword evidence="4" id="KW-1185">Reference proteome</keyword>
<comment type="caution">
    <text evidence="3">The sequence shown here is derived from an EMBL/GenBank/DDBJ whole genome shotgun (WGS) entry which is preliminary data.</text>
</comment>
<evidence type="ECO:0000313" key="4">
    <source>
        <dbReference type="Proteomes" id="UP001301728"/>
    </source>
</evidence>
<evidence type="ECO:0000313" key="3">
    <source>
        <dbReference type="EMBL" id="MEA5522066.1"/>
    </source>
</evidence>
<organism evidence="3 4">
    <name type="scientific">Limnoraphis robusta CCNP1315</name>
    <dbReference type="NCBI Taxonomy" id="3110306"/>
    <lineage>
        <taxon>Bacteria</taxon>
        <taxon>Bacillati</taxon>
        <taxon>Cyanobacteriota</taxon>
        <taxon>Cyanophyceae</taxon>
        <taxon>Oscillatoriophycideae</taxon>
        <taxon>Oscillatoriales</taxon>
        <taxon>Sirenicapillariaceae</taxon>
        <taxon>Limnoraphis</taxon>
    </lineage>
</organism>
<accession>A0ABU5U567</accession>
<proteinExistence type="predicted"/>
<dbReference type="Proteomes" id="UP001301728">
    <property type="component" value="Unassembled WGS sequence"/>
</dbReference>
<dbReference type="InterPro" id="IPR010095">
    <property type="entry name" value="Cas12f1-like_TNB"/>
</dbReference>
<evidence type="ECO:0000259" key="2">
    <source>
        <dbReference type="Pfam" id="PF07282"/>
    </source>
</evidence>
<keyword evidence="1" id="KW-0238">DNA-binding</keyword>
<feature type="domain" description="Cas12f1-like TNB" evidence="2">
    <location>
        <begin position="45"/>
        <end position="111"/>
    </location>
</feature>
<dbReference type="Pfam" id="PF07282">
    <property type="entry name" value="Cas12f1-like_TNB"/>
    <property type="match status" value="1"/>
</dbReference>
<sequence length="151" mass="16873">MPEKTFTLNELRHLCDQAGMVFVEDLDFRAWAKGMLGKHTLDAGFGQFFNILAWVCWKRGVYFGKVDHRYTSQICPHCGAHTGKKDLSERTHKCPECQYEINRDVAAAKVICNRGIAAVGQIVVPEIDCLGVLSGARNSLDKCRSSSKPKL</sequence>
<protein>
    <submittedName>
        <fullName evidence="3">Transposase</fullName>
    </submittedName>
</protein>
<name>A0ABU5U567_9CYAN</name>
<gene>
    <name evidence="3" type="ORF">VB854_24295</name>
</gene>
<reference evidence="3 4" key="1">
    <citation type="submission" date="2023-12" db="EMBL/GenBank/DDBJ databases">
        <title>Baltic Sea Cyanobacteria.</title>
        <authorList>
            <person name="Delbaje E."/>
            <person name="Fewer D.P."/>
            <person name="Shishido T.K."/>
        </authorList>
    </citation>
    <scope>NUCLEOTIDE SEQUENCE [LARGE SCALE GENOMIC DNA]</scope>
    <source>
        <strain evidence="3 4">CCNP 1315</strain>
    </source>
</reference>
<dbReference type="EMBL" id="JAYGHT010000145">
    <property type="protein sequence ID" value="MEA5522066.1"/>
    <property type="molecule type" value="Genomic_DNA"/>
</dbReference>
<evidence type="ECO:0000256" key="1">
    <source>
        <dbReference type="ARBA" id="ARBA00023125"/>
    </source>
</evidence>